<dbReference type="AlphaFoldDB" id="A0AAD1WCN2"/>
<evidence type="ECO:0000313" key="4">
    <source>
        <dbReference type="EMBL" id="CAH2305719.1"/>
    </source>
</evidence>
<proteinExistence type="predicted"/>
<evidence type="ECO:0000256" key="1">
    <source>
        <dbReference type="ARBA" id="ARBA00023054"/>
    </source>
</evidence>
<keyword evidence="5" id="KW-1185">Reference proteome</keyword>
<dbReference type="EMBL" id="OW240918">
    <property type="protein sequence ID" value="CAH2305719.1"/>
    <property type="molecule type" value="Genomic_DNA"/>
</dbReference>
<dbReference type="Pfam" id="PF13868">
    <property type="entry name" value="TPH"/>
    <property type="match status" value="1"/>
</dbReference>
<reference evidence="4" key="1">
    <citation type="submission" date="2022-03" db="EMBL/GenBank/DDBJ databases">
        <authorList>
            <person name="Alioto T."/>
            <person name="Alioto T."/>
            <person name="Gomez Garrido J."/>
        </authorList>
    </citation>
    <scope>NUCLEOTIDE SEQUENCE</scope>
</reference>
<evidence type="ECO:0000313" key="5">
    <source>
        <dbReference type="Proteomes" id="UP001295444"/>
    </source>
</evidence>
<gene>
    <name evidence="4" type="ORF">PECUL_23A025946</name>
</gene>
<dbReference type="InterPro" id="IPR039986">
    <property type="entry name" value="CFAP210"/>
</dbReference>
<feature type="coiled-coil region" evidence="2">
    <location>
        <begin position="377"/>
        <end position="404"/>
    </location>
</feature>
<feature type="coiled-coil region" evidence="2">
    <location>
        <begin position="97"/>
        <end position="134"/>
    </location>
</feature>
<sequence>MATASAPVVQYGRRKGMFRAQSAEEHSENKRIDLRQITVLPKSEWERILNNTNPFENEARQVFEDKKEREEMHLRSKELTKNWKNTISDLKHKPLQIRKQRKEKEEEEKRIIDLEEAQFQAEQRKEAIEKAKIQLFYENDRIKTFHSALLLTEVMKEREAQIELKTKMMNMSSKQGSNYLEQTQRDLEQSIMKDQAKAREQTIAAMNTTSELLKQIEEHKRQSELEKIAMQREGVEIERLTRLHNFEMNKLAKMKMDQKKQIMAEHLAHVANRNYLRQLELLKEKENEDKIQRFLLAKKKMDNLKKERQNEIVRKTLERRDQISKHLAQQIKQKEDNEDERIEKAVAQRDAKSKWETDKKEEKIRADIKAITEHRIAMKKKQEMEEKEQKLNALQALHAIKEADNLFLAQKRENQRRAEEDEKMTQTAQIQQIAEKMTNSQLEKEAEVNYAKKTNILLSKEEENFQEYAKQVIDSVSKAGRNPYPLVKAAQKGTGGGRGPVFSGRGGIRPSYLVQDTSGVQLPAYKKDSTQQIKEIYDSGDIQKGKTKLGFTCFLAAFNLGPGRGNMKISRGR</sequence>
<dbReference type="InterPro" id="IPR043597">
    <property type="entry name" value="TPH_dom"/>
</dbReference>
<keyword evidence="1 2" id="KW-0175">Coiled coil</keyword>
<organism evidence="4 5">
    <name type="scientific">Pelobates cultripes</name>
    <name type="common">Western spadefoot toad</name>
    <dbReference type="NCBI Taxonomy" id="61616"/>
    <lineage>
        <taxon>Eukaryota</taxon>
        <taxon>Metazoa</taxon>
        <taxon>Chordata</taxon>
        <taxon>Craniata</taxon>
        <taxon>Vertebrata</taxon>
        <taxon>Euteleostomi</taxon>
        <taxon>Amphibia</taxon>
        <taxon>Batrachia</taxon>
        <taxon>Anura</taxon>
        <taxon>Pelobatoidea</taxon>
        <taxon>Pelobatidae</taxon>
        <taxon>Pelobates</taxon>
    </lineage>
</organism>
<protein>
    <recommendedName>
        <fullName evidence="3">Trichohyalin-plectin-homology domain-containing protein</fullName>
    </recommendedName>
</protein>
<dbReference type="PANTHER" id="PTHR28663:SF1">
    <property type="entry name" value="CILIA- AND FLAGELLA- ASSOCIATED PROTEIN 210"/>
    <property type="match status" value="1"/>
</dbReference>
<dbReference type="Proteomes" id="UP001295444">
    <property type="component" value="Chromosome 07"/>
</dbReference>
<evidence type="ECO:0000256" key="2">
    <source>
        <dbReference type="SAM" id="Coils"/>
    </source>
</evidence>
<feature type="domain" description="Trichohyalin-plectin-homology" evidence="3">
    <location>
        <begin position="138"/>
        <end position="478"/>
    </location>
</feature>
<dbReference type="PANTHER" id="PTHR28663">
    <property type="entry name" value="COILED-COIL DOMAIN-CONTAINING PROTEIN 173"/>
    <property type="match status" value="1"/>
</dbReference>
<evidence type="ECO:0000259" key="3">
    <source>
        <dbReference type="Pfam" id="PF13868"/>
    </source>
</evidence>
<accession>A0AAD1WCN2</accession>
<name>A0AAD1WCN2_PELCU</name>
<dbReference type="GO" id="GO:0005879">
    <property type="term" value="C:axonemal microtubule"/>
    <property type="evidence" value="ECO:0007669"/>
    <property type="project" value="TreeGrafter"/>
</dbReference>